<dbReference type="PANTHER" id="PTHR39324">
    <property type="entry name" value="CALCIUM DODECIN"/>
    <property type="match status" value="1"/>
</dbReference>
<evidence type="ECO:0000313" key="1">
    <source>
        <dbReference type="EMBL" id="MFC6904227.1"/>
    </source>
</evidence>
<gene>
    <name evidence="1" type="ORF">ACFQGH_03335</name>
</gene>
<dbReference type="InterPro" id="IPR036694">
    <property type="entry name" value="Dodecin-like_sf"/>
</dbReference>
<comment type="caution">
    <text evidence="1">The sequence shown here is derived from an EMBL/GenBank/DDBJ whole genome shotgun (WGS) entry which is preliminary data.</text>
</comment>
<dbReference type="InterPro" id="IPR025543">
    <property type="entry name" value="Dodecin-like"/>
</dbReference>
<dbReference type="AlphaFoldDB" id="A0ABD5UYF4"/>
<protein>
    <submittedName>
        <fullName evidence="1">Dodecin family protein</fullName>
    </submittedName>
</protein>
<reference evidence="1 2" key="1">
    <citation type="journal article" date="2019" name="Int. J. Syst. Evol. Microbiol.">
        <title>The Global Catalogue of Microorganisms (GCM) 10K type strain sequencing project: providing services to taxonomists for standard genome sequencing and annotation.</title>
        <authorList>
            <consortium name="The Broad Institute Genomics Platform"/>
            <consortium name="The Broad Institute Genome Sequencing Center for Infectious Disease"/>
            <person name="Wu L."/>
            <person name="Ma J."/>
        </authorList>
    </citation>
    <scope>NUCLEOTIDE SEQUENCE [LARGE SCALE GENOMIC DNA]</scope>
    <source>
        <strain evidence="1 2">CGMCC 1.3240</strain>
    </source>
</reference>
<dbReference type="Gene3D" id="3.30.1660.10">
    <property type="entry name" value="Flavin-binding protein dodecin"/>
    <property type="match status" value="1"/>
</dbReference>
<dbReference type="Proteomes" id="UP001596312">
    <property type="component" value="Unassembled WGS sequence"/>
</dbReference>
<name>A0ABD5UYF4_9EURY</name>
<evidence type="ECO:0000313" key="2">
    <source>
        <dbReference type="Proteomes" id="UP001596312"/>
    </source>
</evidence>
<accession>A0ABD5UYF4</accession>
<sequence length="70" mass="7654">MGDTVKVIELVGSSTESWEDAAQNALDDADATLENINGIEIESQTADVEDGRIEQYTTTVHVAFVLQNRE</sequence>
<proteinExistence type="predicted"/>
<keyword evidence="2" id="KW-1185">Reference proteome</keyword>
<dbReference type="SUPFAM" id="SSF89807">
    <property type="entry name" value="Dodecin-like"/>
    <property type="match status" value="1"/>
</dbReference>
<dbReference type="Pfam" id="PF07311">
    <property type="entry name" value="Dodecin"/>
    <property type="match status" value="1"/>
</dbReference>
<dbReference type="InterPro" id="IPR009923">
    <property type="entry name" value="Dodecin"/>
</dbReference>
<dbReference type="RefSeq" id="WP_340602735.1">
    <property type="nucleotide sequence ID" value="NZ_JBBMXV010000001.1"/>
</dbReference>
<dbReference type="EMBL" id="JBHSXQ010000001">
    <property type="protein sequence ID" value="MFC6904227.1"/>
    <property type="molecule type" value="Genomic_DNA"/>
</dbReference>
<organism evidence="1 2">
    <name type="scientific">Halalkalicoccus tibetensis</name>
    <dbReference type="NCBI Taxonomy" id="175632"/>
    <lineage>
        <taxon>Archaea</taxon>
        <taxon>Methanobacteriati</taxon>
        <taxon>Methanobacteriota</taxon>
        <taxon>Stenosarchaea group</taxon>
        <taxon>Halobacteria</taxon>
        <taxon>Halobacteriales</taxon>
        <taxon>Halococcaceae</taxon>
        <taxon>Halalkalicoccus</taxon>
    </lineage>
</organism>
<dbReference type="PANTHER" id="PTHR39324:SF1">
    <property type="entry name" value="CALCIUM DODECIN"/>
    <property type="match status" value="1"/>
</dbReference>